<accession>A0AA38W431</accession>
<evidence type="ECO:0000256" key="1">
    <source>
        <dbReference type="ARBA" id="ARBA00022679"/>
    </source>
</evidence>
<dbReference type="PANTHER" id="PTHR35046">
    <property type="entry name" value="ZINC KNUCKLE (CCHC-TYPE) FAMILY PROTEIN"/>
    <property type="match status" value="1"/>
</dbReference>
<keyword evidence="5" id="KW-0378">Hydrolase</keyword>
<feature type="domain" description="Reverse transcriptase RNase H-like" evidence="7">
    <location>
        <begin position="14"/>
        <end position="49"/>
    </location>
</feature>
<evidence type="ECO:0000259" key="7">
    <source>
        <dbReference type="Pfam" id="PF17917"/>
    </source>
</evidence>
<keyword evidence="3" id="KW-0540">Nuclease</keyword>
<dbReference type="PANTHER" id="PTHR35046:SF26">
    <property type="entry name" value="RNA-DIRECTED DNA POLYMERASE"/>
    <property type="match status" value="1"/>
</dbReference>
<protein>
    <recommendedName>
        <fullName evidence="7">Reverse transcriptase RNase H-like domain-containing protein</fullName>
    </recommendedName>
</protein>
<evidence type="ECO:0000256" key="2">
    <source>
        <dbReference type="ARBA" id="ARBA00022695"/>
    </source>
</evidence>
<keyword evidence="2" id="KW-0548">Nucleotidyltransferase</keyword>
<dbReference type="EMBL" id="JARYMX010000009">
    <property type="protein sequence ID" value="KAJ9536809.1"/>
    <property type="molecule type" value="Genomic_DNA"/>
</dbReference>
<keyword evidence="6" id="KW-0695">RNA-directed DNA polymerase</keyword>
<keyword evidence="9" id="KW-1185">Reference proteome</keyword>
<dbReference type="InterPro" id="IPR041373">
    <property type="entry name" value="RT_RNaseH"/>
</dbReference>
<evidence type="ECO:0000256" key="6">
    <source>
        <dbReference type="ARBA" id="ARBA00022918"/>
    </source>
</evidence>
<organism evidence="8 9">
    <name type="scientific">Centaurea solstitialis</name>
    <name type="common">yellow star-thistle</name>
    <dbReference type="NCBI Taxonomy" id="347529"/>
    <lineage>
        <taxon>Eukaryota</taxon>
        <taxon>Viridiplantae</taxon>
        <taxon>Streptophyta</taxon>
        <taxon>Embryophyta</taxon>
        <taxon>Tracheophyta</taxon>
        <taxon>Spermatophyta</taxon>
        <taxon>Magnoliopsida</taxon>
        <taxon>eudicotyledons</taxon>
        <taxon>Gunneridae</taxon>
        <taxon>Pentapetalae</taxon>
        <taxon>asterids</taxon>
        <taxon>campanulids</taxon>
        <taxon>Asterales</taxon>
        <taxon>Asteraceae</taxon>
        <taxon>Carduoideae</taxon>
        <taxon>Cardueae</taxon>
        <taxon>Centaureinae</taxon>
        <taxon>Centaurea</taxon>
    </lineage>
</organism>
<reference evidence="8" key="1">
    <citation type="submission" date="2023-03" db="EMBL/GenBank/DDBJ databases">
        <title>Chromosome-scale reference genome and RAD-based genetic map of yellow starthistle (Centaurea solstitialis) reveal putative structural variation and QTLs associated with invader traits.</title>
        <authorList>
            <person name="Reatini B."/>
            <person name="Cang F.A."/>
            <person name="Jiang Q."/>
            <person name="Mckibben M.T.W."/>
            <person name="Barker M.S."/>
            <person name="Rieseberg L.H."/>
            <person name="Dlugosch K.M."/>
        </authorList>
    </citation>
    <scope>NUCLEOTIDE SEQUENCE</scope>
    <source>
        <strain evidence="8">CAN-66</strain>
        <tissue evidence="8">Leaf</tissue>
    </source>
</reference>
<dbReference type="Proteomes" id="UP001172457">
    <property type="component" value="Unassembled WGS sequence"/>
</dbReference>
<evidence type="ECO:0000256" key="5">
    <source>
        <dbReference type="ARBA" id="ARBA00022801"/>
    </source>
</evidence>
<proteinExistence type="predicted"/>
<gene>
    <name evidence="8" type="ORF">OSB04_un000033</name>
</gene>
<evidence type="ECO:0000313" key="8">
    <source>
        <dbReference type="EMBL" id="KAJ9536809.1"/>
    </source>
</evidence>
<keyword evidence="4" id="KW-0255">Endonuclease</keyword>
<evidence type="ECO:0000256" key="3">
    <source>
        <dbReference type="ARBA" id="ARBA00022722"/>
    </source>
</evidence>
<sequence>MPSFEASNIGDLLPSEFILFSDHQALRFIQGQNKLNPRHAKWVELLQDFSLVIRHKSGATNTVVDALSRRRGILTPLQTHVDRFDALHTLYADDLDFASLWVDCRATPTGEYSMNDVFLFKGIRLCVPICSVRDAIILEGHQGALAGCFGWALCHIAKAHQSNAGLYTQLSVLAGPWEDASLDFVVGLPKT</sequence>
<evidence type="ECO:0000313" key="9">
    <source>
        <dbReference type="Proteomes" id="UP001172457"/>
    </source>
</evidence>
<dbReference type="Pfam" id="PF17917">
    <property type="entry name" value="RT_RNaseH"/>
    <property type="match status" value="1"/>
</dbReference>
<comment type="caution">
    <text evidence="8">The sequence shown here is derived from an EMBL/GenBank/DDBJ whole genome shotgun (WGS) entry which is preliminary data.</text>
</comment>
<keyword evidence="1" id="KW-0808">Transferase</keyword>
<dbReference type="AlphaFoldDB" id="A0AA38W431"/>
<name>A0AA38W431_9ASTR</name>
<evidence type="ECO:0000256" key="4">
    <source>
        <dbReference type="ARBA" id="ARBA00022759"/>
    </source>
</evidence>